<feature type="region of interest" description="Disordered" evidence="3">
    <location>
        <begin position="1"/>
        <end position="42"/>
    </location>
</feature>
<dbReference type="GO" id="GO:0008173">
    <property type="term" value="F:RNA methyltransferase activity"/>
    <property type="evidence" value="ECO:0007669"/>
    <property type="project" value="InterPro"/>
</dbReference>
<dbReference type="GO" id="GO:0003723">
    <property type="term" value="F:RNA binding"/>
    <property type="evidence" value="ECO:0007669"/>
    <property type="project" value="InterPro"/>
</dbReference>
<accession>A0A1G8MW44</accession>
<dbReference type="PANTHER" id="PTHR43191:SF2">
    <property type="entry name" value="RRNA METHYLTRANSFERASE 3, MITOCHONDRIAL"/>
    <property type="match status" value="1"/>
</dbReference>
<dbReference type="GO" id="GO:0006396">
    <property type="term" value="P:RNA processing"/>
    <property type="evidence" value="ECO:0007669"/>
    <property type="project" value="InterPro"/>
</dbReference>
<evidence type="ECO:0000313" key="7">
    <source>
        <dbReference type="Proteomes" id="UP000183263"/>
    </source>
</evidence>
<evidence type="ECO:0000259" key="4">
    <source>
        <dbReference type="Pfam" id="PF00588"/>
    </source>
</evidence>
<proteinExistence type="predicted"/>
<sequence>MKHGAQRRGPAQGDRRGPAQGDRRGPAKSDRPGRAQADGPVVTTRNASFQQWQSYLGNRAKRTRAGRFLVQGVRPLNMAVEYDWPIETLLHRIDGAPLSEWARGVLRAHPARQVGISSELIGELGEKEDSVPELIGVAETRAPRLRDLELQRSPLIVAFDRPSSPGNLGTLIRSADAFGADAVVVVGHGADPFDPQSVRASTGSVFARPVATVPSVDDVVRFRDDCARAGGRMDIVGTDETGSRDIAQHDFTGGTVLVVGNETRGMSAAWHAACDAVVRIPIGGSASSLGAPSAGAVALYEIARQRNGGAQR</sequence>
<feature type="domain" description="tRNA/rRNA methyltransferase SpoU type" evidence="4">
    <location>
        <begin position="155"/>
        <end position="300"/>
    </location>
</feature>
<evidence type="ECO:0000259" key="5">
    <source>
        <dbReference type="Pfam" id="PF22655"/>
    </source>
</evidence>
<dbReference type="SUPFAM" id="SSF75217">
    <property type="entry name" value="alpha/beta knot"/>
    <property type="match status" value="1"/>
</dbReference>
<reference evidence="6 7" key="1">
    <citation type="submission" date="2016-10" db="EMBL/GenBank/DDBJ databases">
        <authorList>
            <person name="de Groot N.N."/>
        </authorList>
    </citation>
    <scope>NUCLEOTIDE SEQUENCE [LARGE SCALE GENOMIC DNA]</scope>
    <source>
        <strain evidence="6 7">DSM 44892</strain>
    </source>
</reference>
<organism evidence="6 7">
    <name type="scientific">Rhodococcus triatomae</name>
    <dbReference type="NCBI Taxonomy" id="300028"/>
    <lineage>
        <taxon>Bacteria</taxon>
        <taxon>Bacillati</taxon>
        <taxon>Actinomycetota</taxon>
        <taxon>Actinomycetes</taxon>
        <taxon>Mycobacteriales</taxon>
        <taxon>Nocardiaceae</taxon>
        <taxon>Rhodococcus</taxon>
    </lineage>
</organism>
<protein>
    <submittedName>
        <fullName evidence="6">RNA methyltransferase, TrmH family</fullName>
    </submittedName>
</protein>
<gene>
    <name evidence="6" type="ORF">SAMN05444695_11095</name>
</gene>
<evidence type="ECO:0000256" key="2">
    <source>
        <dbReference type="ARBA" id="ARBA00022679"/>
    </source>
</evidence>
<dbReference type="OrthoDB" id="9785673at2"/>
<dbReference type="Pfam" id="PF22655">
    <property type="entry name" value="SpoU_sub_bind_like"/>
    <property type="match status" value="1"/>
</dbReference>
<keyword evidence="7" id="KW-1185">Reference proteome</keyword>
<name>A0A1G8MW44_9NOCA</name>
<evidence type="ECO:0000256" key="3">
    <source>
        <dbReference type="SAM" id="MobiDB-lite"/>
    </source>
</evidence>
<dbReference type="InterPro" id="IPR051259">
    <property type="entry name" value="rRNA_Methyltransferase"/>
</dbReference>
<dbReference type="Pfam" id="PF00588">
    <property type="entry name" value="SpoU_methylase"/>
    <property type="match status" value="1"/>
</dbReference>
<dbReference type="EMBL" id="FNDN01000010">
    <property type="protein sequence ID" value="SDI72124.1"/>
    <property type="molecule type" value="Genomic_DNA"/>
</dbReference>
<dbReference type="AlphaFoldDB" id="A0A1G8MW44"/>
<keyword evidence="2 6" id="KW-0808">Transferase</keyword>
<dbReference type="InterPro" id="IPR001537">
    <property type="entry name" value="SpoU_MeTrfase"/>
</dbReference>
<dbReference type="InterPro" id="IPR029028">
    <property type="entry name" value="Alpha/beta_knot_MTases"/>
</dbReference>
<evidence type="ECO:0000313" key="6">
    <source>
        <dbReference type="EMBL" id="SDI72124.1"/>
    </source>
</evidence>
<dbReference type="PANTHER" id="PTHR43191">
    <property type="entry name" value="RRNA METHYLTRANSFERASE 3"/>
    <property type="match status" value="1"/>
</dbReference>
<feature type="compositionally biased region" description="Basic and acidic residues" evidence="3">
    <location>
        <begin position="13"/>
        <end position="33"/>
    </location>
</feature>
<dbReference type="InterPro" id="IPR029064">
    <property type="entry name" value="Ribosomal_eL30-like_sf"/>
</dbReference>
<dbReference type="SUPFAM" id="SSF55315">
    <property type="entry name" value="L30e-like"/>
    <property type="match status" value="1"/>
</dbReference>
<dbReference type="InterPro" id="IPR054578">
    <property type="entry name" value="SpoU_sub_bind-like_N"/>
</dbReference>
<dbReference type="Gene3D" id="3.40.1280.10">
    <property type="match status" value="1"/>
</dbReference>
<keyword evidence="1 6" id="KW-0489">Methyltransferase</keyword>
<dbReference type="GO" id="GO:0032259">
    <property type="term" value="P:methylation"/>
    <property type="evidence" value="ECO:0007669"/>
    <property type="project" value="UniProtKB-KW"/>
</dbReference>
<evidence type="ECO:0000256" key="1">
    <source>
        <dbReference type="ARBA" id="ARBA00022603"/>
    </source>
</evidence>
<feature type="domain" description="SpoU L30e-like N-terminal" evidence="5">
    <location>
        <begin position="46"/>
        <end position="135"/>
    </location>
</feature>
<dbReference type="Proteomes" id="UP000183263">
    <property type="component" value="Unassembled WGS sequence"/>
</dbReference>
<dbReference type="Gene3D" id="3.30.1330.30">
    <property type="match status" value="1"/>
</dbReference>
<dbReference type="InterPro" id="IPR029026">
    <property type="entry name" value="tRNA_m1G_MTases_N"/>
</dbReference>